<organism evidence="2 3">
    <name type="scientific">Elsinoe ampelina</name>
    <dbReference type="NCBI Taxonomy" id="302913"/>
    <lineage>
        <taxon>Eukaryota</taxon>
        <taxon>Fungi</taxon>
        <taxon>Dikarya</taxon>
        <taxon>Ascomycota</taxon>
        <taxon>Pezizomycotina</taxon>
        <taxon>Dothideomycetes</taxon>
        <taxon>Dothideomycetidae</taxon>
        <taxon>Myriangiales</taxon>
        <taxon>Elsinoaceae</taxon>
        <taxon>Elsinoe</taxon>
    </lineage>
</organism>
<dbReference type="Proteomes" id="UP000799538">
    <property type="component" value="Unassembled WGS sequence"/>
</dbReference>
<evidence type="ECO:0000313" key="2">
    <source>
        <dbReference type="EMBL" id="KAF2223701.1"/>
    </source>
</evidence>
<feature type="region of interest" description="Disordered" evidence="1">
    <location>
        <begin position="508"/>
        <end position="548"/>
    </location>
</feature>
<reference evidence="3" key="1">
    <citation type="journal article" date="2020" name="Stud. Mycol.">
        <title>101 Dothideomycetes genomes: A test case for predicting lifestyles and emergence of pathogens.</title>
        <authorList>
            <person name="Haridas S."/>
            <person name="Albert R."/>
            <person name="Binder M."/>
            <person name="Bloem J."/>
            <person name="LaButti K."/>
            <person name="Salamov A."/>
            <person name="Andreopoulos B."/>
            <person name="Baker S."/>
            <person name="Barry K."/>
            <person name="Bills G."/>
            <person name="Bluhm B."/>
            <person name="Cannon C."/>
            <person name="Castanera R."/>
            <person name="Culley D."/>
            <person name="Daum C."/>
            <person name="Ezra D."/>
            <person name="Gonzalez J."/>
            <person name="Henrissat B."/>
            <person name="Kuo A."/>
            <person name="Liang C."/>
            <person name="Lipzen A."/>
            <person name="Lutzoni F."/>
            <person name="Magnuson J."/>
            <person name="Mondo S."/>
            <person name="Nolan M."/>
            <person name="Ohm R."/>
            <person name="Pangilinan J."/>
            <person name="Park H.-J."/>
            <person name="Ramirez L."/>
            <person name="Alfaro M."/>
            <person name="Sun H."/>
            <person name="Tritt A."/>
            <person name="Yoshinaga Y."/>
            <person name="Zwiers L.-H."/>
            <person name="Turgeon B."/>
            <person name="Goodwin S."/>
            <person name="Spatafora J."/>
            <person name="Crous P."/>
            <person name="Grigoriev I."/>
        </authorList>
    </citation>
    <scope>NUCLEOTIDE SEQUENCE [LARGE SCALE GENOMIC DNA]</scope>
    <source>
        <strain evidence="3">CECT 20119</strain>
    </source>
</reference>
<proteinExistence type="predicted"/>
<sequence>MFSRTSHLFRPSTGLGPPLHWLWWLHRPNLRPNKTGSTMWSNTTAVANTITAPSDPVGSWLSSNISALPTPIDPNSCILHMSPVYYVWVPNPTAPPVGTKFVYVTANHSATSTSITCDQDAYFSQKDWRYAVDMGTDCSFTGAMPNIKYDEDKIWTSNTVTFPGPTTELSIGNMFYLKWYWPTSDGWWSTHLSTAKVYTEKDWNLTGAIYAKMPSLPKYYPEIADVLRNCTNLLWETAPNSLTYANFLTQTITVPAAAAGGHLTVPNVVPTSTPRLAAPVITPAPSLPRITAAPGFATTLRPNLVEPAAVPVVNAVNNLGEIASERVNDAAASDSGDPLANHAAGDPAAAVAGNAVDILVNSEHFSTVTDLVLPGGFTARPDSSPVTVRDRVVSLDGLGMVHIAPVSMTLPGDAELDTTSPVNSRMGQTRSVVIPLSEIARIGSMNALGVYIPVSIERHVTQPGHSGDGGASTGQQGGVGSLELAVSNIGRWIASGLGYSGTSSLEDGAAVKKGSNSPSSSGATPGSPASTNDVPGQNGPTGIPFTGEAQRYSSTPWMSALLASVLAAFAMIA</sequence>
<protein>
    <submittedName>
        <fullName evidence="2">Uncharacterized protein</fullName>
    </submittedName>
</protein>
<name>A0A6A6GDC9_9PEZI</name>
<feature type="compositionally biased region" description="Low complexity" evidence="1">
    <location>
        <begin position="514"/>
        <end position="531"/>
    </location>
</feature>
<gene>
    <name evidence="2" type="ORF">BDZ85DRAFT_249592</name>
</gene>
<evidence type="ECO:0000256" key="1">
    <source>
        <dbReference type="SAM" id="MobiDB-lite"/>
    </source>
</evidence>
<keyword evidence="3" id="KW-1185">Reference proteome</keyword>
<accession>A0A6A6GDC9</accession>
<evidence type="ECO:0000313" key="3">
    <source>
        <dbReference type="Proteomes" id="UP000799538"/>
    </source>
</evidence>
<dbReference type="AlphaFoldDB" id="A0A6A6GDC9"/>
<dbReference type="OrthoDB" id="10415970at2759"/>
<dbReference type="EMBL" id="ML992506">
    <property type="protein sequence ID" value="KAF2223701.1"/>
    <property type="molecule type" value="Genomic_DNA"/>
</dbReference>